<dbReference type="InterPro" id="IPR000836">
    <property type="entry name" value="PRTase_dom"/>
</dbReference>
<dbReference type="FunFam" id="3.40.50.2020:FF:000020">
    <property type="entry name" value="Bifunctional protein PyrR"/>
    <property type="match status" value="1"/>
</dbReference>
<dbReference type="EC" id="2.4.2.9" evidence="4"/>
<dbReference type="Pfam" id="PF00156">
    <property type="entry name" value="Pribosyltran"/>
    <property type="match status" value="1"/>
</dbReference>
<dbReference type="GO" id="GO:0006355">
    <property type="term" value="P:regulation of DNA-templated transcription"/>
    <property type="evidence" value="ECO:0007669"/>
    <property type="project" value="UniProtKB-UniRule"/>
</dbReference>
<dbReference type="PANTHER" id="PTHR11608:SF0">
    <property type="entry name" value="BIFUNCTIONAL PROTEIN PYRR"/>
    <property type="match status" value="1"/>
</dbReference>
<comment type="function">
    <text evidence="4">Also displays a weak uracil phosphoribosyltransferase activity which is not physiologically significant.</text>
</comment>
<evidence type="ECO:0000256" key="2">
    <source>
        <dbReference type="ARBA" id="ARBA00023015"/>
    </source>
</evidence>
<feature type="short sequence motif" description="PRPP-binding" evidence="4">
    <location>
        <begin position="107"/>
        <end position="119"/>
    </location>
</feature>
<comment type="similarity">
    <text evidence="1 4">Belongs to the purine/pyrimidine phosphoribosyltransferase family. PyrR subfamily.</text>
</comment>
<dbReference type="InterPro" id="IPR050137">
    <property type="entry name" value="PyrR_bifunctional"/>
</dbReference>
<keyword evidence="4 6" id="KW-0328">Glycosyltransferase</keyword>
<feature type="domain" description="Phosphoribosyltransferase" evidence="5">
    <location>
        <begin position="18"/>
        <end position="153"/>
    </location>
</feature>
<dbReference type="CDD" id="cd06223">
    <property type="entry name" value="PRTases_typeI"/>
    <property type="match status" value="1"/>
</dbReference>
<keyword evidence="4" id="KW-0808">Transferase</keyword>
<evidence type="ECO:0000256" key="1">
    <source>
        <dbReference type="ARBA" id="ARBA00005565"/>
    </source>
</evidence>
<keyword evidence="2 4" id="KW-0805">Transcription regulation</keyword>
<reference evidence="7" key="1">
    <citation type="submission" date="2018-03" db="EMBL/GenBank/DDBJ databases">
        <title>Ecological and genomic features of two cosmopolitan and abundant freshwater picocyanobacteria.</title>
        <authorList>
            <person name="Cabello-Yeves P.J."/>
            <person name="Picazo A."/>
            <person name="Camacho A."/>
            <person name="Callieri C."/>
            <person name="Rosselli R."/>
            <person name="Roda-Garcia J."/>
            <person name="Coutinho F.H."/>
            <person name="Rodriguez-Valera F."/>
        </authorList>
    </citation>
    <scope>NUCLEOTIDE SEQUENCE [LARGE SCALE GENOMIC DNA]</scope>
    <source>
        <strain evidence="7">Tous</strain>
    </source>
</reference>
<evidence type="ECO:0000256" key="3">
    <source>
        <dbReference type="ARBA" id="ARBA00023163"/>
    </source>
</evidence>
<dbReference type="STRING" id="1910958.BTM30_04180"/>
<dbReference type="InterPro" id="IPR023050">
    <property type="entry name" value="PyrR"/>
</dbReference>
<keyword evidence="3 4" id="KW-0804">Transcription</keyword>
<dbReference type="Proteomes" id="UP000240206">
    <property type="component" value="Unassembled WGS sequence"/>
</dbReference>
<protein>
    <recommendedName>
        <fullName evidence="4">Bifunctional protein PyrR</fullName>
    </recommendedName>
    <domain>
        <recommendedName>
            <fullName evidence="4">Pyrimidine operon regulatory protein</fullName>
        </recommendedName>
    </domain>
    <domain>
        <recommendedName>
            <fullName evidence="4">Uracil phosphoribosyltransferase</fullName>
            <shortName evidence="4">UPRTase</shortName>
            <ecNumber evidence="4">2.4.2.9</ecNumber>
        </recommendedName>
    </domain>
</protein>
<name>A0A2P7EH15_9SYNE</name>
<dbReference type="PANTHER" id="PTHR11608">
    <property type="entry name" value="BIFUNCTIONAL PROTEIN PYRR"/>
    <property type="match status" value="1"/>
</dbReference>
<sequence length="189" mass="20931">MGRSSFPPQNCEKLWILDAEELHRTVLRLCSQVIESVANPKQLLLLGIPTRGVALAQVLAAELQRLLCEPIHQGVLDPTFHRDDLGRVGTRLVQPTNLPVPIDGRTVVLVDDVVFTGRTVRAAMEALQGWGRPASVKLLAMVDRGHRELPIQPDFVGRVVPTSRHEFIHLMLQEVDGEEGVVLLKPPTN</sequence>
<comment type="catalytic activity">
    <reaction evidence="4">
        <text>UMP + diphosphate = 5-phospho-alpha-D-ribose 1-diphosphate + uracil</text>
        <dbReference type="Rhea" id="RHEA:13017"/>
        <dbReference type="ChEBI" id="CHEBI:17568"/>
        <dbReference type="ChEBI" id="CHEBI:33019"/>
        <dbReference type="ChEBI" id="CHEBI:57865"/>
        <dbReference type="ChEBI" id="CHEBI:58017"/>
        <dbReference type="EC" id="2.4.2.9"/>
    </reaction>
</comment>
<dbReference type="EMBL" id="PXVC01000006">
    <property type="protein sequence ID" value="PSI02449.1"/>
    <property type="molecule type" value="Genomic_DNA"/>
</dbReference>
<organism evidence="6 7">
    <name type="scientific">Synechococcus lacustris str. Tous</name>
    <dbReference type="NCBI Taxonomy" id="1910958"/>
    <lineage>
        <taxon>Bacteria</taxon>
        <taxon>Bacillati</taxon>
        <taxon>Cyanobacteriota</taxon>
        <taxon>Cyanophyceae</taxon>
        <taxon>Synechococcales</taxon>
        <taxon>Synechococcaceae</taxon>
        <taxon>Synechococcus</taxon>
    </lineage>
</organism>
<evidence type="ECO:0000256" key="4">
    <source>
        <dbReference type="HAMAP-Rule" id="MF_01219"/>
    </source>
</evidence>
<accession>A0A2P7EH15</accession>
<comment type="function">
    <text evidence="4">Regulates the transcription of the pyrimidine nucleotide (pyr) operon in response to exogenous pyrimidines.</text>
</comment>
<gene>
    <name evidence="4" type="primary">pyrR</name>
    <name evidence="6" type="ORF">C7K08_02890</name>
</gene>
<dbReference type="GO" id="GO:0004845">
    <property type="term" value="F:uracil phosphoribosyltransferase activity"/>
    <property type="evidence" value="ECO:0007669"/>
    <property type="project" value="UniProtKB-UniRule"/>
</dbReference>
<dbReference type="RefSeq" id="WP_106499150.1">
    <property type="nucleotide sequence ID" value="NZ_PXVC01000006.1"/>
</dbReference>
<dbReference type="SUPFAM" id="SSF53271">
    <property type="entry name" value="PRTase-like"/>
    <property type="match status" value="1"/>
</dbReference>
<evidence type="ECO:0000313" key="6">
    <source>
        <dbReference type="EMBL" id="PSI02449.1"/>
    </source>
</evidence>
<dbReference type="InterPro" id="IPR029057">
    <property type="entry name" value="PRTase-like"/>
</dbReference>
<evidence type="ECO:0000259" key="5">
    <source>
        <dbReference type="Pfam" id="PF00156"/>
    </source>
</evidence>
<dbReference type="NCBIfam" id="NF003549">
    <property type="entry name" value="PRK05205.1-5"/>
    <property type="match status" value="1"/>
</dbReference>
<proteinExistence type="inferred from homology"/>
<evidence type="ECO:0000313" key="7">
    <source>
        <dbReference type="Proteomes" id="UP000240206"/>
    </source>
</evidence>
<keyword evidence="7" id="KW-1185">Reference proteome</keyword>
<dbReference type="Gene3D" id="3.40.50.2020">
    <property type="match status" value="1"/>
</dbReference>
<comment type="caution">
    <text evidence="6">The sequence shown here is derived from an EMBL/GenBank/DDBJ whole genome shotgun (WGS) entry which is preliminary data.</text>
</comment>
<dbReference type="AlphaFoldDB" id="A0A2P7EH15"/>
<dbReference type="HAMAP" id="MF_01219">
    <property type="entry name" value="PyrR"/>
    <property type="match status" value="1"/>
</dbReference>